<dbReference type="EC" id="2.7.1.39" evidence="8 9"/>
<accession>A0ABQ6PBX2</accession>
<dbReference type="CDD" id="cd05153">
    <property type="entry name" value="HomoserineK_II"/>
    <property type="match status" value="1"/>
</dbReference>
<keyword evidence="1 8" id="KW-0028">Amino-acid biosynthesis</keyword>
<organism evidence="11 12">
    <name type="scientific">Novosphingobium pituita</name>
    <dbReference type="NCBI Taxonomy" id="3056842"/>
    <lineage>
        <taxon>Bacteria</taxon>
        <taxon>Pseudomonadati</taxon>
        <taxon>Pseudomonadota</taxon>
        <taxon>Alphaproteobacteria</taxon>
        <taxon>Sphingomonadales</taxon>
        <taxon>Sphingomonadaceae</taxon>
        <taxon>Novosphingobium</taxon>
    </lineage>
</organism>
<dbReference type="Proteomes" id="UP001187221">
    <property type="component" value="Unassembled WGS sequence"/>
</dbReference>
<dbReference type="HAMAP" id="MF_00301">
    <property type="entry name" value="Homoser_kinase_2"/>
    <property type="match status" value="1"/>
</dbReference>
<keyword evidence="2 8" id="KW-0808">Transferase</keyword>
<evidence type="ECO:0000256" key="1">
    <source>
        <dbReference type="ARBA" id="ARBA00022605"/>
    </source>
</evidence>
<dbReference type="InterPro" id="IPR002575">
    <property type="entry name" value="Aminoglycoside_PTrfase"/>
</dbReference>
<feature type="domain" description="Aminoglycoside phosphotransferase" evidence="10">
    <location>
        <begin position="27"/>
        <end position="269"/>
    </location>
</feature>
<dbReference type="Gene3D" id="3.30.200.20">
    <property type="entry name" value="Phosphorylase Kinase, domain 1"/>
    <property type="match status" value="1"/>
</dbReference>
<reference evidence="11 12" key="1">
    <citation type="submission" date="2023-06" db="EMBL/GenBank/DDBJ databases">
        <title>Draft genome sequence of Novosphingobium sp. strain IK01.</title>
        <authorList>
            <person name="Hatamoto M."/>
            <person name="Ikarashi T."/>
            <person name="Yamaguchi T."/>
        </authorList>
    </citation>
    <scope>NUCLEOTIDE SEQUENCE [LARGE SCALE GENOMIC DNA]</scope>
    <source>
        <strain evidence="11 12">IK01</strain>
    </source>
</reference>
<evidence type="ECO:0000256" key="4">
    <source>
        <dbReference type="ARBA" id="ARBA00022741"/>
    </source>
</evidence>
<keyword evidence="12" id="KW-1185">Reference proteome</keyword>
<evidence type="ECO:0000256" key="3">
    <source>
        <dbReference type="ARBA" id="ARBA00022697"/>
    </source>
</evidence>
<dbReference type="SUPFAM" id="SSF56112">
    <property type="entry name" value="Protein kinase-like (PK-like)"/>
    <property type="match status" value="1"/>
</dbReference>
<name>A0ABQ6PBX2_9SPHN</name>
<sequence>MAVYTHLGAEDMAALLAPYGLGDLVSAKGIAEGVSNSNWLIETAGDHPGETVRFILTMYEFRIEIEDLPYFLGLLDHLAARGCPVPRSIHDREGALYREVDTPRGRKALALIEFLPGVSLGEPTAAQARAVGAALAGLHGAAADYAPTRANAMGLAEWQRLAQACGEEGLTSIDPALGTLVAQHLPRLAREWPEGLPTGVIHADLFPDNVLMQGDTVTGLIDFYFACNDIIAYDLAVTHAAWCFDASGQTFRPDLSKALLEGYEAVRPLAAAERAALPVLAQGAAMRFAMSRAFDWLNTPADALVTRKDPMAFARRLEFYADPANAGVFAA</sequence>
<evidence type="ECO:0000256" key="5">
    <source>
        <dbReference type="ARBA" id="ARBA00022777"/>
    </source>
</evidence>
<evidence type="ECO:0000313" key="12">
    <source>
        <dbReference type="Proteomes" id="UP001187221"/>
    </source>
</evidence>
<protein>
    <recommendedName>
        <fullName evidence="8 9">Homoserine kinase</fullName>
        <shortName evidence="8">HK</shortName>
        <shortName evidence="8">HSK</shortName>
        <ecNumber evidence="8 9">2.7.1.39</ecNumber>
    </recommendedName>
</protein>
<dbReference type="InterPro" id="IPR005280">
    <property type="entry name" value="Homoserine_kinase_II"/>
</dbReference>
<dbReference type="Gene3D" id="3.90.1200.10">
    <property type="match status" value="1"/>
</dbReference>
<comment type="similarity">
    <text evidence="7 8">Belongs to the pseudomonas-type ThrB family.</text>
</comment>
<keyword evidence="5 8" id="KW-0418">Kinase</keyword>
<dbReference type="NCBIfam" id="NF003558">
    <property type="entry name" value="PRK05231.1"/>
    <property type="match status" value="1"/>
</dbReference>
<comment type="pathway">
    <text evidence="8">Amino-acid biosynthesis; L-threonine biosynthesis; L-threonine from L-aspartate: step 4/5.</text>
</comment>
<evidence type="ECO:0000256" key="2">
    <source>
        <dbReference type="ARBA" id="ARBA00022679"/>
    </source>
</evidence>
<dbReference type="Pfam" id="PF01636">
    <property type="entry name" value="APH"/>
    <property type="match status" value="1"/>
</dbReference>
<dbReference type="GO" id="GO:0016301">
    <property type="term" value="F:kinase activity"/>
    <property type="evidence" value="ECO:0007669"/>
    <property type="project" value="UniProtKB-KW"/>
</dbReference>
<dbReference type="EMBL" id="BTFW01000001">
    <property type="protein sequence ID" value="GMM61902.1"/>
    <property type="molecule type" value="Genomic_DNA"/>
</dbReference>
<dbReference type="NCBIfam" id="TIGR00938">
    <property type="entry name" value="thrB_alt"/>
    <property type="match status" value="1"/>
</dbReference>
<evidence type="ECO:0000313" key="11">
    <source>
        <dbReference type="EMBL" id="GMM61902.1"/>
    </source>
</evidence>
<evidence type="ECO:0000256" key="6">
    <source>
        <dbReference type="ARBA" id="ARBA00022840"/>
    </source>
</evidence>
<dbReference type="RefSeq" id="WP_317975542.1">
    <property type="nucleotide sequence ID" value="NZ_BTFW01000001.1"/>
</dbReference>
<dbReference type="InterPro" id="IPR011009">
    <property type="entry name" value="Kinase-like_dom_sf"/>
</dbReference>
<dbReference type="PANTHER" id="PTHR21064">
    <property type="entry name" value="AMINOGLYCOSIDE PHOSPHOTRANSFERASE DOMAIN-CONTAINING PROTEIN-RELATED"/>
    <property type="match status" value="1"/>
</dbReference>
<gene>
    <name evidence="8" type="primary">thrB</name>
    <name evidence="11" type="ORF">NUTIK01_26790</name>
</gene>
<evidence type="ECO:0000259" key="10">
    <source>
        <dbReference type="Pfam" id="PF01636"/>
    </source>
</evidence>
<keyword evidence="6 8" id="KW-0067">ATP-binding</keyword>
<comment type="catalytic activity">
    <reaction evidence="8">
        <text>L-homoserine + ATP = O-phospho-L-homoserine + ADP + H(+)</text>
        <dbReference type="Rhea" id="RHEA:13985"/>
        <dbReference type="ChEBI" id="CHEBI:15378"/>
        <dbReference type="ChEBI" id="CHEBI:30616"/>
        <dbReference type="ChEBI" id="CHEBI:57476"/>
        <dbReference type="ChEBI" id="CHEBI:57590"/>
        <dbReference type="ChEBI" id="CHEBI:456216"/>
        <dbReference type="EC" id="2.7.1.39"/>
    </reaction>
</comment>
<proteinExistence type="inferred from homology"/>
<dbReference type="PANTHER" id="PTHR21064:SF6">
    <property type="entry name" value="AMINOGLYCOSIDE PHOSPHOTRANSFERASE DOMAIN-CONTAINING PROTEIN"/>
    <property type="match status" value="1"/>
</dbReference>
<keyword evidence="3 8" id="KW-0791">Threonine biosynthesis</keyword>
<dbReference type="InterPro" id="IPR050249">
    <property type="entry name" value="Pseudomonas-type_ThrB"/>
</dbReference>
<evidence type="ECO:0000256" key="9">
    <source>
        <dbReference type="NCBIfam" id="TIGR00938"/>
    </source>
</evidence>
<keyword evidence="4 8" id="KW-0547">Nucleotide-binding</keyword>
<evidence type="ECO:0000256" key="8">
    <source>
        <dbReference type="HAMAP-Rule" id="MF_00301"/>
    </source>
</evidence>
<evidence type="ECO:0000256" key="7">
    <source>
        <dbReference type="ARBA" id="ARBA00038240"/>
    </source>
</evidence>
<comment type="caution">
    <text evidence="11">The sequence shown here is derived from an EMBL/GenBank/DDBJ whole genome shotgun (WGS) entry which is preliminary data.</text>
</comment>